<organism evidence="4 5">
    <name type="scientific">Rhodococcus spelaei</name>
    <dbReference type="NCBI Taxonomy" id="2546320"/>
    <lineage>
        <taxon>Bacteria</taxon>
        <taxon>Bacillati</taxon>
        <taxon>Actinomycetota</taxon>
        <taxon>Actinomycetes</taxon>
        <taxon>Mycobacteriales</taxon>
        <taxon>Nocardiaceae</taxon>
        <taxon>Rhodococcus</taxon>
    </lineage>
</organism>
<gene>
    <name evidence="4" type="ORF">FK531_12165</name>
</gene>
<sequence>MTPDQLLATMPFAVHTGVQLTSAAPEETVGTLDWSEHRTTAGPGMHGGAVMTLADSVGAVCAFLNLPPGAGTSTTSSSTVFTRGVRKGTVTATARPLHVGRSTIAVLVEVRDDEGRLVAQVTQSQAVLAR</sequence>
<evidence type="ECO:0000313" key="4">
    <source>
        <dbReference type="EMBL" id="TQF68573.1"/>
    </source>
</evidence>
<name>A0A541B8E4_9NOCA</name>
<dbReference type="RefSeq" id="WP_142099660.1">
    <property type="nucleotide sequence ID" value="NZ_VIGH01000005.1"/>
</dbReference>
<dbReference type="Pfam" id="PF03061">
    <property type="entry name" value="4HBT"/>
    <property type="match status" value="1"/>
</dbReference>
<dbReference type="InterPro" id="IPR039298">
    <property type="entry name" value="ACOT13"/>
</dbReference>
<dbReference type="GO" id="GO:0047617">
    <property type="term" value="F:fatty acyl-CoA hydrolase activity"/>
    <property type="evidence" value="ECO:0007669"/>
    <property type="project" value="InterPro"/>
</dbReference>
<dbReference type="OrthoDB" id="9813282at2"/>
<dbReference type="SUPFAM" id="SSF54637">
    <property type="entry name" value="Thioesterase/thiol ester dehydrase-isomerase"/>
    <property type="match status" value="1"/>
</dbReference>
<keyword evidence="5" id="KW-1185">Reference proteome</keyword>
<comment type="caution">
    <text evidence="4">The sequence shown here is derived from an EMBL/GenBank/DDBJ whole genome shotgun (WGS) entry which is preliminary data.</text>
</comment>
<dbReference type="InterPro" id="IPR029069">
    <property type="entry name" value="HotDog_dom_sf"/>
</dbReference>
<dbReference type="Gene3D" id="3.10.129.10">
    <property type="entry name" value="Hotdog Thioesterase"/>
    <property type="match status" value="1"/>
</dbReference>
<dbReference type="NCBIfam" id="TIGR00369">
    <property type="entry name" value="unchar_dom_1"/>
    <property type="match status" value="1"/>
</dbReference>
<reference evidence="4 5" key="1">
    <citation type="submission" date="2019-06" db="EMBL/GenBank/DDBJ databases">
        <title>Rhodococcus spaelei sp. nov., isolated from a cave.</title>
        <authorList>
            <person name="Lee S.D."/>
        </authorList>
    </citation>
    <scope>NUCLEOTIDE SEQUENCE [LARGE SCALE GENOMIC DNA]</scope>
    <source>
        <strain evidence="4 5">C9-5</strain>
    </source>
</reference>
<dbReference type="Proteomes" id="UP000316256">
    <property type="component" value="Unassembled WGS sequence"/>
</dbReference>
<feature type="domain" description="Thioesterase" evidence="3">
    <location>
        <begin position="45"/>
        <end position="119"/>
    </location>
</feature>
<protein>
    <submittedName>
        <fullName evidence="4">PaaI family thioesterase</fullName>
    </submittedName>
</protein>
<dbReference type="InterPro" id="IPR006683">
    <property type="entry name" value="Thioestr_dom"/>
</dbReference>
<keyword evidence="2" id="KW-0378">Hydrolase</keyword>
<dbReference type="CDD" id="cd03443">
    <property type="entry name" value="PaaI_thioesterase"/>
    <property type="match status" value="1"/>
</dbReference>
<proteinExistence type="inferred from homology"/>
<dbReference type="PANTHER" id="PTHR21660:SF1">
    <property type="entry name" value="ACYL-COENZYME A THIOESTERASE 13"/>
    <property type="match status" value="1"/>
</dbReference>
<evidence type="ECO:0000256" key="2">
    <source>
        <dbReference type="ARBA" id="ARBA00022801"/>
    </source>
</evidence>
<dbReference type="EMBL" id="VIGH01000005">
    <property type="protein sequence ID" value="TQF68573.1"/>
    <property type="molecule type" value="Genomic_DNA"/>
</dbReference>
<evidence type="ECO:0000256" key="1">
    <source>
        <dbReference type="ARBA" id="ARBA00008324"/>
    </source>
</evidence>
<evidence type="ECO:0000259" key="3">
    <source>
        <dbReference type="Pfam" id="PF03061"/>
    </source>
</evidence>
<dbReference type="InterPro" id="IPR003736">
    <property type="entry name" value="PAAI_dom"/>
</dbReference>
<evidence type="ECO:0000313" key="5">
    <source>
        <dbReference type="Proteomes" id="UP000316256"/>
    </source>
</evidence>
<dbReference type="AlphaFoldDB" id="A0A541B8E4"/>
<accession>A0A541B8E4</accession>
<dbReference type="PANTHER" id="PTHR21660">
    <property type="entry name" value="THIOESTERASE SUPERFAMILY MEMBER-RELATED"/>
    <property type="match status" value="1"/>
</dbReference>
<comment type="similarity">
    <text evidence="1">Belongs to the thioesterase PaaI family.</text>
</comment>